<dbReference type="Proteomes" id="UP000002173">
    <property type="component" value="Chromosome 2"/>
</dbReference>
<dbReference type="PANTHER" id="PTHR43191">
    <property type="entry name" value="RRNA METHYLTRANSFERASE 3"/>
    <property type="match status" value="1"/>
</dbReference>
<proteinExistence type="predicted"/>
<dbReference type="EMBL" id="AAXT01000003">
    <property type="protein sequence ID" value="EDO06258.1"/>
    <property type="molecule type" value="Genomic_DNA"/>
</dbReference>
<dbReference type="InterPro" id="IPR029026">
    <property type="entry name" value="tRNA_m1G_MTases_N"/>
</dbReference>
<dbReference type="AlphaFoldDB" id="A7ATJ7"/>
<dbReference type="InParanoid" id="A7ATJ7"/>
<dbReference type="GeneID" id="5478055"/>
<dbReference type="VEuPathDB" id="PiroplasmaDB:BBOV_II003030"/>
<reference evidence="1 2" key="1">
    <citation type="journal article" date="2007" name="PLoS Pathog.">
        <title>Genome sequence of Babesia bovis and comparative analysis of apicomplexan hemoprotozoa.</title>
        <authorList>
            <person name="Brayton K.A."/>
            <person name="Lau A.O.T."/>
            <person name="Herndon D.R."/>
            <person name="Hannick L."/>
            <person name="Kappmeyer L.S."/>
            <person name="Berens S.J."/>
            <person name="Bidwell S.L."/>
            <person name="Brown W.C."/>
            <person name="Crabtree J."/>
            <person name="Fadrosh D."/>
            <person name="Feldblum T."/>
            <person name="Forberger H.A."/>
            <person name="Haas B.J."/>
            <person name="Howell J.M."/>
            <person name="Khouri H."/>
            <person name="Koo H."/>
            <person name="Mann D.J."/>
            <person name="Norimine J."/>
            <person name="Paulsen I.T."/>
            <person name="Radune D."/>
            <person name="Ren Q."/>
            <person name="Smith R.K. Jr."/>
            <person name="Suarez C.E."/>
            <person name="White O."/>
            <person name="Wortman J.R."/>
            <person name="Knowles D.P. Jr."/>
            <person name="McElwain T.F."/>
            <person name="Nene V.M."/>
        </authorList>
    </citation>
    <scope>NUCLEOTIDE SEQUENCE [LARGE SCALE GENOMIC DNA]</scope>
    <source>
        <strain evidence="1">T2Bo</strain>
    </source>
</reference>
<dbReference type="KEGG" id="bbo:BBOV_II003030"/>
<protein>
    <submittedName>
        <fullName evidence="1">Uncharacterized protein</fullName>
    </submittedName>
</protein>
<dbReference type="GO" id="GO:0003723">
    <property type="term" value="F:RNA binding"/>
    <property type="evidence" value="ECO:0007669"/>
    <property type="project" value="TreeGrafter"/>
</dbReference>
<dbReference type="InterPro" id="IPR051259">
    <property type="entry name" value="rRNA_Methyltransferase"/>
</dbReference>
<dbReference type="SUPFAM" id="SSF55315">
    <property type="entry name" value="L30e-like"/>
    <property type="match status" value="1"/>
</dbReference>
<organism evidence="1 2">
    <name type="scientific">Babesia bovis</name>
    <dbReference type="NCBI Taxonomy" id="5865"/>
    <lineage>
        <taxon>Eukaryota</taxon>
        <taxon>Sar</taxon>
        <taxon>Alveolata</taxon>
        <taxon>Apicomplexa</taxon>
        <taxon>Aconoidasida</taxon>
        <taxon>Piroplasmida</taxon>
        <taxon>Babesiidae</taxon>
        <taxon>Babesia</taxon>
    </lineage>
</organism>
<dbReference type="InterPro" id="IPR029064">
    <property type="entry name" value="Ribosomal_eL30-like_sf"/>
</dbReference>
<comment type="caution">
    <text evidence="1">The sequence shown here is derived from an EMBL/GenBank/DDBJ whole genome shotgun (WGS) entry which is preliminary data.</text>
</comment>
<dbReference type="OMA" id="RIYTTSY"/>
<evidence type="ECO:0000313" key="1">
    <source>
        <dbReference type="EMBL" id="EDO06258.1"/>
    </source>
</evidence>
<keyword evidence="2" id="KW-1185">Reference proteome</keyword>
<dbReference type="Gene3D" id="3.40.1280.10">
    <property type="match status" value="1"/>
</dbReference>
<dbReference type="eggNOG" id="KOG2506">
    <property type="taxonomic scope" value="Eukaryota"/>
</dbReference>
<dbReference type="PANTHER" id="PTHR43191:SF2">
    <property type="entry name" value="RRNA METHYLTRANSFERASE 3, MITOCHONDRIAL"/>
    <property type="match status" value="1"/>
</dbReference>
<evidence type="ECO:0000313" key="2">
    <source>
        <dbReference type="Proteomes" id="UP000002173"/>
    </source>
</evidence>
<gene>
    <name evidence="1" type="ORF">BBOV_II003030</name>
</gene>
<accession>A7ATJ7</accession>
<name>A7ATJ7_BABBO</name>
<sequence>MAFTPSQAAHSAVQRVLDSIKKQAEERALRHSRAKLKGDSTALSSRSYVRKSNNGISPKVVYNVQQRARSTGDYFTRLVNSSPKPRVLRSANHPVAIHLYKLAHSAAYRKYRKLVLLTSTKLIREYCERHGACSRIYTTSYENPVLLEPSVRAERVIVCSDKLLQKVADLHSYKGGVVAEVPYPQPAQHLGQAALVLCVAPKCNAARDNGATATLVRTAHALQWQALWMLKHGEHDLLNPRDIRASQNCLDTMPYVVGTAQEAIKFAKDNDLLISICCDGGFNLNSDRAQNIIKQHRGMLLLIGKQPKVGTILK</sequence>